<dbReference type="InterPro" id="IPR017891">
    <property type="entry name" value="Insulin_GF-bd_Cys-rich_CS"/>
</dbReference>
<dbReference type="GO" id="GO:0031012">
    <property type="term" value="C:extracellular matrix"/>
    <property type="evidence" value="ECO:0007669"/>
    <property type="project" value="TreeGrafter"/>
</dbReference>
<comment type="caution">
    <text evidence="6">Lacks conserved residue(s) required for the propagation of feature annotation.</text>
</comment>
<dbReference type="GO" id="GO:0007165">
    <property type="term" value="P:signal transduction"/>
    <property type="evidence" value="ECO:0007669"/>
    <property type="project" value="InterPro"/>
</dbReference>
<dbReference type="InterPro" id="IPR006207">
    <property type="entry name" value="Cys_knot_C"/>
</dbReference>
<dbReference type="Proteomes" id="UP000549394">
    <property type="component" value="Unassembled WGS sequence"/>
</dbReference>
<feature type="domain" description="CTCK" evidence="8">
    <location>
        <begin position="278"/>
        <end position="358"/>
    </location>
</feature>
<dbReference type="GO" id="GO:0045597">
    <property type="term" value="P:positive regulation of cell differentiation"/>
    <property type="evidence" value="ECO:0007669"/>
    <property type="project" value="TreeGrafter"/>
</dbReference>
<evidence type="ECO:0000256" key="4">
    <source>
        <dbReference type="ARBA" id="ARBA00022729"/>
    </source>
</evidence>
<comment type="caution">
    <text evidence="11">The sequence shown here is derived from an EMBL/GenBank/DDBJ whole genome shotgun (WGS) entry which is preliminary data.</text>
</comment>
<organism evidence="11 12">
    <name type="scientific">Dimorphilus gyrociliatus</name>
    <dbReference type="NCBI Taxonomy" id="2664684"/>
    <lineage>
        <taxon>Eukaryota</taxon>
        <taxon>Metazoa</taxon>
        <taxon>Spiralia</taxon>
        <taxon>Lophotrochozoa</taxon>
        <taxon>Annelida</taxon>
        <taxon>Polychaeta</taxon>
        <taxon>Polychaeta incertae sedis</taxon>
        <taxon>Dinophilidae</taxon>
        <taxon>Dimorphilus</taxon>
    </lineage>
</organism>
<proteinExistence type="inferred from homology"/>
<feature type="chain" id="PRO_5029546645" evidence="7">
    <location>
        <begin position="21"/>
        <end position="358"/>
    </location>
</feature>
<dbReference type="EMBL" id="CAJFCJ010000009">
    <property type="protein sequence ID" value="CAD5119306.1"/>
    <property type="molecule type" value="Genomic_DNA"/>
</dbReference>
<dbReference type="InterPro" id="IPR050941">
    <property type="entry name" value="CCN"/>
</dbReference>
<dbReference type="PROSITE" id="PS50092">
    <property type="entry name" value="TSP1"/>
    <property type="match status" value="1"/>
</dbReference>
<dbReference type="PROSITE" id="PS01225">
    <property type="entry name" value="CTCK_2"/>
    <property type="match status" value="1"/>
</dbReference>
<dbReference type="SMART" id="SM00041">
    <property type="entry name" value="CT"/>
    <property type="match status" value="1"/>
</dbReference>
<dbReference type="Gene3D" id="2.20.100.10">
    <property type="entry name" value="Thrombospondin type-1 (TSP1) repeat"/>
    <property type="match status" value="1"/>
</dbReference>
<dbReference type="Pfam" id="PF19035">
    <property type="entry name" value="TSP1_CCN"/>
    <property type="match status" value="1"/>
</dbReference>
<dbReference type="SMART" id="SM00209">
    <property type="entry name" value="TSP1"/>
    <property type="match status" value="1"/>
</dbReference>
<dbReference type="InterPro" id="IPR036383">
    <property type="entry name" value="TSP1_rpt_sf"/>
</dbReference>
<keyword evidence="5" id="KW-1015">Disulfide bond</keyword>
<dbReference type="InterPro" id="IPR000867">
    <property type="entry name" value="IGFBP-like"/>
</dbReference>
<dbReference type="SUPFAM" id="SSF82895">
    <property type="entry name" value="TSP-1 type 1 repeat"/>
    <property type="match status" value="1"/>
</dbReference>
<dbReference type="InterPro" id="IPR000884">
    <property type="entry name" value="TSP1_rpt"/>
</dbReference>
<feature type="domain" description="VWFC" evidence="9">
    <location>
        <begin position="135"/>
        <end position="203"/>
    </location>
</feature>
<protein>
    <submittedName>
        <fullName evidence="11">DgyrCDS7933</fullName>
    </submittedName>
</protein>
<dbReference type="GO" id="GO:0008201">
    <property type="term" value="F:heparin binding"/>
    <property type="evidence" value="ECO:0007669"/>
    <property type="project" value="TreeGrafter"/>
</dbReference>
<evidence type="ECO:0000256" key="6">
    <source>
        <dbReference type="PROSITE-ProRule" id="PRU00039"/>
    </source>
</evidence>
<dbReference type="GO" id="GO:0005615">
    <property type="term" value="C:extracellular space"/>
    <property type="evidence" value="ECO:0007669"/>
    <property type="project" value="TreeGrafter"/>
</dbReference>
<dbReference type="GO" id="GO:0005178">
    <property type="term" value="F:integrin binding"/>
    <property type="evidence" value="ECO:0007669"/>
    <property type="project" value="TreeGrafter"/>
</dbReference>
<evidence type="ECO:0000256" key="7">
    <source>
        <dbReference type="SAM" id="SignalP"/>
    </source>
</evidence>
<dbReference type="AlphaFoldDB" id="A0A7I8VUV1"/>
<keyword evidence="4 7" id="KW-0732">Signal</keyword>
<dbReference type="PANTHER" id="PTHR11348">
    <property type="entry name" value="CONNECTIVE TISSUE GROWTH FACTOR-RELATED"/>
    <property type="match status" value="1"/>
</dbReference>
<feature type="signal peptide" evidence="7">
    <location>
        <begin position="1"/>
        <end position="20"/>
    </location>
</feature>
<reference evidence="11 12" key="1">
    <citation type="submission" date="2020-08" db="EMBL/GenBank/DDBJ databases">
        <authorList>
            <person name="Hejnol A."/>
        </authorList>
    </citation>
    <scope>NUCLEOTIDE SEQUENCE [LARGE SCALE GENOMIC DNA]</scope>
</reference>
<dbReference type="PROSITE" id="PS00222">
    <property type="entry name" value="IGFBP_N_1"/>
    <property type="match status" value="1"/>
</dbReference>
<evidence type="ECO:0000256" key="5">
    <source>
        <dbReference type="ARBA" id="ARBA00023157"/>
    </source>
</evidence>
<keyword evidence="12" id="KW-1185">Reference proteome</keyword>
<dbReference type="PROSITE" id="PS50184">
    <property type="entry name" value="VWFC_2"/>
    <property type="match status" value="1"/>
</dbReference>
<dbReference type="SMART" id="SM00121">
    <property type="entry name" value="IB"/>
    <property type="match status" value="1"/>
</dbReference>
<comment type="similarity">
    <text evidence="2">Belongs to the CCN family.</text>
</comment>
<evidence type="ECO:0000256" key="2">
    <source>
        <dbReference type="ARBA" id="ARBA00008125"/>
    </source>
</evidence>
<dbReference type="GO" id="GO:0007155">
    <property type="term" value="P:cell adhesion"/>
    <property type="evidence" value="ECO:0007669"/>
    <property type="project" value="TreeGrafter"/>
</dbReference>
<dbReference type="PANTHER" id="PTHR11348:SF17">
    <property type="entry name" value="CCN"/>
    <property type="match status" value="1"/>
</dbReference>
<evidence type="ECO:0000313" key="12">
    <source>
        <dbReference type="Proteomes" id="UP000549394"/>
    </source>
</evidence>
<dbReference type="OrthoDB" id="365605at2759"/>
<dbReference type="InterPro" id="IPR043973">
    <property type="entry name" value="TSP1_CCN"/>
</dbReference>
<evidence type="ECO:0000259" key="10">
    <source>
        <dbReference type="PROSITE" id="PS51323"/>
    </source>
</evidence>
<evidence type="ECO:0000259" key="9">
    <source>
        <dbReference type="PROSITE" id="PS50184"/>
    </source>
</evidence>
<comment type="subcellular location">
    <subcellularLocation>
        <location evidence="1">Secreted</location>
    </subcellularLocation>
</comment>
<dbReference type="SMART" id="SM00214">
    <property type="entry name" value="VWC"/>
    <property type="match status" value="1"/>
</dbReference>
<dbReference type="Gene3D" id="2.10.70.10">
    <property type="entry name" value="Complement Module, domain 1"/>
    <property type="match status" value="1"/>
</dbReference>
<evidence type="ECO:0000256" key="1">
    <source>
        <dbReference type="ARBA" id="ARBA00004613"/>
    </source>
</evidence>
<dbReference type="SUPFAM" id="SSF57184">
    <property type="entry name" value="Growth factor receptor domain"/>
    <property type="match status" value="1"/>
</dbReference>
<feature type="domain" description="IGFBP N-terminal" evidence="10">
    <location>
        <begin position="58"/>
        <end position="130"/>
    </location>
</feature>
<sequence length="358" mass="41954">MEFIKFSLLGLFLMEMEIGADLHAPCYHCEFMKMRLLHKSLPKVRSLSKRSHHNPSEEAGRCTKYSKCDECQVEKCMDGIRKVKDGCGCCQVCARQYGDYCDYKHVCDEEKHLYCDNEERREVRGRCKVKSQYAKKCNFNGVFYKDGDKFDGESCRYKCTCQNGVVTCVNKCLHEERAPRSRHCRNPLLINIGNKCCKEWVCPLILDPPSNPEPTPSRVPCPNVTSVWSPCTKSCGMGISFRVRNDNENCAKIKEKRLCMIRTCHLIDEHMKNKKEKCPATWKFRDEIKYLEYKGCRSAVKYKLNYCSNCKKKKCCYPKDFDVIDVEFRCPNQRRFSEPYMKLNSCTCRPKRHREQFC</sequence>
<keyword evidence="3" id="KW-0964">Secreted</keyword>
<accession>A0A7I8VUV1</accession>
<evidence type="ECO:0000313" key="11">
    <source>
        <dbReference type="EMBL" id="CAD5119306.1"/>
    </source>
</evidence>
<gene>
    <name evidence="11" type="ORF">DGYR_LOCUS7568</name>
</gene>
<dbReference type="InterPro" id="IPR009030">
    <property type="entry name" value="Growth_fac_rcpt_cys_sf"/>
</dbReference>
<dbReference type="InterPro" id="IPR001007">
    <property type="entry name" value="VWF_dom"/>
</dbReference>
<evidence type="ECO:0000259" key="8">
    <source>
        <dbReference type="PROSITE" id="PS01225"/>
    </source>
</evidence>
<dbReference type="PROSITE" id="PS51323">
    <property type="entry name" value="IGFBP_N_2"/>
    <property type="match status" value="1"/>
</dbReference>
<name>A0A7I8VUV1_9ANNE</name>
<evidence type="ECO:0000256" key="3">
    <source>
        <dbReference type="ARBA" id="ARBA00022525"/>
    </source>
</evidence>
<dbReference type="Pfam" id="PF00219">
    <property type="entry name" value="IGFBP"/>
    <property type="match status" value="1"/>
</dbReference>